<sequence length="133" mass="14238">MPRDLLCLYPCASRQALLLEPATNQAAAVPEQRATRQPPAAPDLERDHPFSSTPLHFPMTGAATSNREPAIRATTSPWKAAFASITSVLLDPESSSIRRLAVGSAPFRPVSWTGPPLSPSLQHNELSVASVLC</sequence>
<feature type="compositionally biased region" description="Polar residues" evidence="1">
    <location>
        <begin position="62"/>
        <end position="71"/>
    </location>
</feature>
<evidence type="ECO:0000313" key="2">
    <source>
        <dbReference type="EMBL" id="BAK06875.1"/>
    </source>
</evidence>
<dbReference type="EMBL" id="AK375680">
    <property type="protein sequence ID" value="BAK06875.1"/>
    <property type="molecule type" value="mRNA"/>
</dbReference>
<feature type="region of interest" description="Disordered" evidence="1">
    <location>
        <begin position="23"/>
        <end position="71"/>
    </location>
</feature>
<name>F2EHQ3_HORVV</name>
<protein>
    <submittedName>
        <fullName evidence="2">Predicted protein</fullName>
    </submittedName>
</protein>
<dbReference type="AlphaFoldDB" id="F2EHQ3"/>
<reference evidence="2" key="1">
    <citation type="journal article" date="2011" name="Plant Physiol.">
        <title>Comprehensive sequence analysis of 24,783 barley full-length cDNAs derived from 12 clone libraries.</title>
        <authorList>
            <person name="Matsumoto T."/>
            <person name="Tanaka T."/>
            <person name="Sakai H."/>
            <person name="Amano N."/>
            <person name="Kanamori H."/>
            <person name="Kurita K."/>
            <person name="Kikuta A."/>
            <person name="Kamiya K."/>
            <person name="Yamamoto M."/>
            <person name="Ikawa H."/>
            <person name="Fujii N."/>
            <person name="Hori K."/>
            <person name="Itoh T."/>
            <person name="Sato K."/>
        </authorList>
    </citation>
    <scope>NUCLEOTIDE SEQUENCE</scope>
    <source>
        <tissue evidence="2">Flower</tissue>
    </source>
</reference>
<proteinExistence type="evidence at transcript level"/>
<organism evidence="2">
    <name type="scientific">Hordeum vulgare subsp. vulgare</name>
    <name type="common">Domesticated barley</name>
    <dbReference type="NCBI Taxonomy" id="112509"/>
    <lineage>
        <taxon>Eukaryota</taxon>
        <taxon>Viridiplantae</taxon>
        <taxon>Streptophyta</taxon>
        <taxon>Embryophyta</taxon>
        <taxon>Tracheophyta</taxon>
        <taxon>Spermatophyta</taxon>
        <taxon>Magnoliopsida</taxon>
        <taxon>Liliopsida</taxon>
        <taxon>Poales</taxon>
        <taxon>Poaceae</taxon>
        <taxon>BOP clade</taxon>
        <taxon>Pooideae</taxon>
        <taxon>Triticodae</taxon>
        <taxon>Triticeae</taxon>
        <taxon>Hordeinae</taxon>
        <taxon>Hordeum</taxon>
    </lineage>
</organism>
<evidence type="ECO:0000256" key="1">
    <source>
        <dbReference type="SAM" id="MobiDB-lite"/>
    </source>
</evidence>
<accession>F2EHQ3</accession>